<dbReference type="SUPFAM" id="SSF57845">
    <property type="entry name" value="B-box zinc-binding domain"/>
    <property type="match status" value="1"/>
</dbReference>
<feature type="domain" description="B box-type" evidence="6">
    <location>
        <begin position="313"/>
        <end position="360"/>
    </location>
</feature>
<evidence type="ECO:0000256" key="3">
    <source>
        <dbReference type="PROSITE-ProRule" id="PRU00024"/>
    </source>
</evidence>
<evidence type="ECO:0000256" key="4">
    <source>
        <dbReference type="SAM" id="Coils"/>
    </source>
</evidence>
<feature type="compositionally biased region" description="Polar residues" evidence="5">
    <location>
        <begin position="701"/>
        <end position="724"/>
    </location>
</feature>
<dbReference type="PROSITE" id="PS50119">
    <property type="entry name" value="ZF_BBOX"/>
    <property type="match status" value="2"/>
</dbReference>
<organism evidence="7 8">
    <name type="scientific">Pythium oligandrum</name>
    <name type="common">Mycoparasitic fungus</name>
    <dbReference type="NCBI Taxonomy" id="41045"/>
    <lineage>
        <taxon>Eukaryota</taxon>
        <taxon>Sar</taxon>
        <taxon>Stramenopiles</taxon>
        <taxon>Oomycota</taxon>
        <taxon>Peronosporomycetes</taxon>
        <taxon>Pythiales</taxon>
        <taxon>Pythiaceae</taxon>
        <taxon>Pythium</taxon>
    </lineage>
</organism>
<feature type="region of interest" description="Disordered" evidence="5">
    <location>
        <begin position="32"/>
        <end position="74"/>
    </location>
</feature>
<keyword evidence="3" id="KW-0863">Zinc-finger</keyword>
<keyword evidence="1" id="KW-0479">Metal-binding</keyword>
<dbReference type="Gene3D" id="3.90.228.10">
    <property type="match status" value="1"/>
</dbReference>
<evidence type="ECO:0000313" key="7">
    <source>
        <dbReference type="EMBL" id="TMW64920.1"/>
    </source>
</evidence>
<dbReference type="PANTHER" id="PTHR25462:SF296">
    <property type="entry name" value="MEIOTIC P26, ISOFORM F"/>
    <property type="match status" value="1"/>
</dbReference>
<feature type="compositionally biased region" description="Basic and acidic residues" evidence="5">
    <location>
        <begin position="361"/>
        <end position="371"/>
    </location>
</feature>
<evidence type="ECO:0000256" key="2">
    <source>
        <dbReference type="ARBA" id="ARBA00022833"/>
    </source>
</evidence>
<keyword evidence="4" id="KW-0175">Coiled coil</keyword>
<proteinExistence type="predicted"/>
<dbReference type="Proteomes" id="UP000794436">
    <property type="component" value="Unassembled WGS sequence"/>
</dbReference>
<feature type="region of interest" description="Disordered" evidence="5">
    <location>
        <begin position="693"/>
        <end position="739"/>
    </location>
</feature>
<accession>A0A8K1FIF2</accession>
<reference evidence="7" key="1">
    <citation type="submission" date="2019-03" db="EMBL/GenBank/DDBJ databases">
        <title>Long read genome sequence of the mycoparasitic Pythium oligandrum ATCC 38472 isolated from sugarbeet rhizosphere.</title>
        <authorList>
            <person name="Gaulin E."/>
        </authorList>
    </citation>
    <scope>NUCLEOTIDE SEQUENCE</scope>
    <source>
        <strain evidence="7">ATCC 38472_TT</strain>
    </source>
</reference>
<protein>
    <recommendedName>
        <fullName evidence="6">B box-type domain-containing protein</fullName>
    </recommendedName>
</protein>
<dbReference type="GO" id="GO:0008270">
    <property type="term" value="F:zinc ion binding"/>
    <property type="evidence" value="ECO:0007669"/>
    <property type="project" value="UniProtKB-KW"/>
</dbReference>
<dbReference type="SMART" id="SM00336">
    <property type="entry name" value="BBOX"/>
    <property type="match status" value="2"/>
</dbReference>
<feature type="region of interest" description="Disordered" evidence="5">
    <location>
        <begin position="624"/>
        <end position="677"/>
    </location>
</feature>
<dbReference type="InterPro" id="IPR049808">
    <property type="entry name" value="CONSTANS-like_Bbox1"/>
</dbReference>
<evidence type="ECO:0000313" key="8">
    <source>
        <dbReference type="Proteomes" id="UP000794436"/>
    </source>
</evidence>
<feature type="coiled-coil region" evidence="4">
    <location>
        <begin position="493"/>
        <end position="546"/>
    </location>
</feature>
<feature type="region of interest" description="Disordered" evidence="5">
    <location>
        <begin position="352"/>
        <end position="399"/>
    </location>
</feature>
<evidence type="ECO:0000256" key="5">
    <source>
        <dbReference type="SAM" id="MobiDB-lite"/>
    </source>
</evidence>
<name>A0A8K1FIF2_PYTOL</name>
<sequence>MVAENEENGSLEGSEMSASLARLRLFLAPHAGSKLDADGGPDHSVAQDGSCRDTKDSVAHEDTEDRPNDSEPLEDLSADLNVLAEQLGESTDESDHLRPESDGADPKPHEGFSHNEPDITNAVPAVGAVATVSPLSTASSEFARTRHLLQCCLPGYRVHDDMVMWDMKNPALMAQYEEHASGLLELESWVAVDDLSAAMGETHSYAFTQVNDGHSAMKFTTGDIQIESSGATGSKVRKQLVLCKIAVGRSVVVEREGEAQQKPLPSGYHSYYIRRSHDPNPPHGYCHEYILTNALQILPQFLVRFSVSAIDNPSASSCALCEKHSATVSCKSCEADLCQKCDQDVHSANKLVSRHQRMPLRHQEPTSESRNTRRRSSTPLTAGASMETNQTAIESRESSDIDVSATVAKLLENALTESQSGCPSHSDKKVEFYCSVCCVPVCVNCKMIGDHSVGEKGAHRLLSITDAYERSLRESLKTDPLIESRMTVIDSKLKAIEKCKKDVETNREQVEAAIREQYENALARLKDEVQKKIDILDGEALEYRRQSEHIDWLDDSLDEIRSSCSVVDFLSAWKEHKVLRTEQRDFPTASFTSSGDRVKGDLQLLGRLQVIQGDRFDAQAVTPLVEDQLKSSNDGGNKPPMSTRRTSDSEIRRKLLSMRSLPSSTASTTAPSAASMTLSAKGVKMIEEIRRELLSPGRPGSSLTSPNGKSPLSNSTATLRQFSINPVRKKSASASPDEYQVDPWLTLLRRHELTRPPASTSS</sequence>
<evidence type="ECO:0000256" key="1">
    <source>
        <dbReference type="ARBA" id="ARBA00022723"/>
    </source>
</evidence>
<dbReference type="Pfam" id="PF00643">
    <property type="entry name" value="zf-B_box"/>
    <property type="match status" value="1"/>
</dbReference>
<dbReference type="SUPFAM" id="SSF56399">
    <property type="entry name" value="ADP-ribosylation"/>
    <property type="match status" value="1"/>
</dbReference>
<dbReference type="OrthoDB" id="153872at2759"/>
<feature type="compositionally biased region" description="Basic and acidic residues" evidence="5">
    <location>
        <begin position="50"/>
        <end position="69"/>
    </location>
</feature>
<dbReference type="AlphaFoldDB" id="A0A8K1FIF2"/>
<feature type="compositionally biased region" description="Low complexity" evidence="5">
    <location>
        <begin position="660"/>
        <end position="677"/>
    </location>
</feature>
<dbReference type="EMBL" id="SPLM01000038">
    <property type="protein sequence ID" value="TMW64920.1"/>
    <property type="molecule type" value="Genomic_DNA"/>
</dbReference>
<feature type="domain" description="B box-type" evidence="6">
    <location>
        <begin position="417"/>
        <end position="464"/>
    </location>
</feature>
<dbReference type="CDD" id="cd19821">
    <property type="entry name" value="Bbox1_BBX-like"/>
    <property type="match status" value="1"/>
</dbReference>
<keyword evidence="2" id="KW-0862">Zinc</keyword>
<feature type="compositionally biased region" description="Basic and acidic residues" evidence="5">
    <location>
        <begin position="93"/>
        <end position="117"/>
    </location>
</feature>
<keyword evidence="8" id="KW-1185">Reference proteome</keyword>
<gene>
    <name evidence="7" type="ORF">Poli38472_009087</name>
</gene>
<dbReference type="InterPro" id="IPR047153">
    <property type="entry name" value="TRIM45/56/19-like"/>
</dbReference>
<comment type="caution">
    <text evidence="7">The sequence shown here is derived from an EMBL/GenBank/DDBJ whole genome shotgun (WGS) entry which is preliminary data.</text>
</comment>
<dbReference type="PANTHER" id="PTHR25462">
    <property type="entry name" value="BONUS, ISOFORM C-RELATED"/>
    <property type="match status" value="1"/>
</dbReference>
<feature type="region of interest" description="Disordered" evidence="5">
    <location>
        <begin position="89"/>
        <end position="119"/>
    </location>
</feature>
<evidence type="ECO:0000259" key="6">
    <source>
        <dbReference type="PROSITE" id="PS50119"/>
    </source>
</evidence>
<dbReference type="InterPro" id="IPR000315">
    <property type="entry name" value="Znf_B-box"/>
</dbReference>
<dbReference type="Gene3D" id="3.30.160.60">
    <property type="entry name" value="Classic Zinc Finger"/>
    <property type="match status" value="1"/>
</dbReference>